<evidence type="ECO:0000313" key="7">
    <source>
        <dbReference type="EMBL" id="RRQ52020.1"/>
    </source>
</evidence>
<dbReference type="Gene3D" id="3.40.50.150">
    <property type="entry name" value="Vaccinia Virus protein VP39"/>
    <property type="match status" value="1"/>
</dbReference>
<organism evidence="7 8">
    <name type="scientific">Sphingorhabdus wooponensis</name>
    <dbReference type="NCBI Taxonomy" id="940136"/>
    <lineage>
        <taxon>Bacteria</taxon>
        <taxon>Pseudomonadati</taxon>
        <taxon>Pseudomonadota</taxon>
        <taxon>Alphaproteobacteria</taxon>
        <taxon>Sphingomonadales</taxon>
        <taxon>Sphingomonadaceae</taxon>
        <taxon>Sphingorhabdus</taxon>
    </lineage>
</organism>
<feature type="binding site" evidence="5">
    <location>
        <position position="234"/>
    </location>
    <ligand>
        <name>S-adenosyl-L-methionine</name>
        <dbReference type="ChEBI" id="CHEBI:59789"/>
    </ligand>
</feature>
<dbReference type="Proteomes" id="UP000268553">
    <property type="component" value="Unassembled WGS sequence"/>
</dbReference>
<dbReference type="PRINTS" id="PR02008">
    <property type="entry name" value="RCMTFAMILY"/>
</dbReference>
<sequence length="393" mass="42314">MRPAARLQSAIELVDQIILAARDGGASADQIAKRFFAERRYAGSKDRRAVRDLAWGVIRRFGKRPATARSAFAAMADADPALAVLFDGSDYGPAVIDPAEARSTGGALPKWIKPLFSAVVDEAEQASLLDRAPMDLRVNALKARREEVAALLPEAEILPTLEFALRLPGGTAIDSHPAVENGQVEIQDLGSQLIVEACQAKGLDTVLDLCAGAGGKTLALAAAMRNAGRLIATDTNRNRLDQLKPRAARAGATNVETQLLNPNKEKEMLVDLQNKCELVLIDAPCSGSGTWRRNPETRWRLDAARLKRVVEEQAKLLDIGSEMVARGGHIVYAVCSLIENEGKGQVVAFLKSHKGWRAVETGVSMGRADGDGVILTPLHDGSDGFFFARLQKL</sequence>
<proteinExistence type="inferred from homology"/>
<evidence type="ECO:0000259" key="6">
    <source>
        <dbReference type="PROSITE" id="PS51686"/>
    </source>
</evidence>
<keyword evidence="3 5" id="KW-0949">S-adenosyl-L-methionine</keyword>
<dbReference type="InterPro" id="IPR029063">
    <property type="entry name" value="SAM-dependent_MTases_sf"/>
</dbReference>
<evidence type="ECO:0000256" key="5">
    <source>
        <dbReference type="PROSITE-ProRule" id="PRU01023"/>
    </source>
</evidence>
<dbReference type="Pfam" id="PF01189">
    <property type="entry name" value="Methyltr_RsmB-F"/>
    <property type="match status" value="1"/>
</dbReference>
<protein>
    <submittedName>
        <fullName evidence="7">RsmB/NOP family class I SAM-dependent RNA methyltransferase</fullName>
    </submittedName>
</protein>
<evidence type="ECO:0000256" key="1">
    <source>
        <dbReference type="ARBA" id="ARBA00022603"/>
    </source>
</evidence>
<keyword evidence="2 5" id="KW-0808">Transferase</keyword>
<comment type="caution">
    <text evidence="7">The sequence shown here is derived from an EMBL/GenBank/DDBJ whole genome shotgun (WGS) entry which is preliminary data.</text>
</comment>
<reference evidence="7 8" key="1">
    <citation type="submission" date="2018-12" db="EMBL/GenBank/DDBJ databases">
        <authorList>
            <person name="Kim S.-J."/>
            <person name="Jung G.-Y."/>
        </authorList>
    </citation>
    <scope>NUCLEOTIDE SEQUENCE [LARGE SCALE GENOMIC DNA]</scope>
    <source>
        <strain evidence="7 8">03SU3-P</strain>
    </source>
</reference>
<dbReference type="PROSITE" id="PS51686">
    <property type="entry name" value="SAM_MT_RSMB_NOP"/>
    <property type="match status" value="1"/>
</dbReference>
<dbReference type="GO" id="GO:0008173">
    <property type="term" value="F:RNA methyltransferase activity"/>
    <property type="evidence" value="ECO:0007669"/>
    <property type="project" value="InterPro"/>
</dbReference>
<evidence type="ECO:0000256" key="3">
    <source>
        <dbReference type="ARBA" id="ARBA00022691"/>
    </source>
</evidence>
<dbReference type="SUPFAM" id="SSF53335">
    <property type="entry name" value="S-adenosyl-L-methionine-dependent methyltransferases"/>
    <property type="match status" value="1"/>
</dbReference>
<dbReference type="EMBL" id="RWJI01000001">
    <property type="protein sequence ID" value="RRQ52020.1"/>
    <property type="molecule type" value="Genomic_DNA"/>
</dbReference>
<dbReference type="GO" id="GO:0003723">
    <property type="term" value="F:RNA binding"/>
    <property type="evidence" value="ECO:0007669"/>
    <property type="project" value="UniProtKB-UniRule"/>
</dbReference>
<dbReference type="InterPro" id="IPR023267">
    <property type="entry name" value="RCMT"/>
</dbReference>
<comment type="similarity">
    <text evidence="5">Belongs to the class I-like SAM-binding methyltransferase superfamily. RsmB/NOP family.</text>
</comment>
<evidence type="ECO:0000256" key="2">
    <source>
        <dbReference type="ARBA" id="ARBA00022679"/>
    </source>
</evidence>
<keyword evidence="8" id="KW-1185">Reference proteome</keyword>
<accession>A0A426RSN0</accession>
<dbReference type="PANTHER" id="PTHR22807">
    <property type="entry name" value="NOP2 YEAST -RELATED NOL1/NOP2/FMU SUN DOMAIN-CONTAINING"/>
    <property type="match status" value="1"/>
</dbReference>
<dbReference type="GO" id="GO:0001510">
    <property type="term" value="P:RNA methylation"/>
    <property type="evidence" value="ECO:0007669"/>
    <property type="project" value="InterPro"/>
</dbReference>
<dbReference type="InterPro" id="IPR001678">
    <property type="entry name" value="MeTrfase_RsmB-F_NOP2_dom"/>
</dbReference>
<dbReference type="PANTHER" id="PTHR22807:SF53">
    <property type="entry name" value="RIBOSOMAL RNA SMALL SUBUNIT METHYLTRANSFERASE B-RELATED"/>
    <property type="match status" value="1"/>
</dbReference>
<dbReference type="RefSeq" id="WP_125230036.1">
    <property type="nucleotide sequence ID" value="NZ_RWJI01000001.1"/>
</dbReference>
<dbReference type="CDD" id="cd02440">
    <property type="entry name" value="AdoMet_MTases"/>
    <property type="match status" value="1"/>
</dbReference>
<evidence type="ECO:0000256" key="4">
    <source>
        <dbReference type="ARBA" id="ARBA00022884"/>
    </source>
</evidence>
<dbReference type="OrthoDB" id="9810297at2"/>
<evidence type="ECO:0000313" key="8">
    <source>
        <dbReference type="Proteomes" id="UP000268553"/>
    </source>
</evidence>
<dbReference type="InterPro" id="IPR049560">
    <property type="entry name" value="MeTrfase_RsmB-F_NOP2_cat"/>
</dbReference>
<dbReference type="AlphaFoldDB" id="A0A426RSN0"/>
<comment type="caution">
    <text evidence="5">Lacks conserved residue(s) required for the propagation of feature annotation.</text>
</comment>
<name>A0A426RSN0_9SPHN</name>
<feature type="domain" description="SAM-dependent MTase RsmB/NOP-type" evidence="6">
    <location>
        <begin position="112"/>
        <end position="393"/>
    </location>
</feature>
<feature type="binding site" evidence="5">
    <location>
        <position position="282"/>
    </location>
    <ligand>
        <name>S-adenosyl-L-methionine</name>
        <dbReference type="ChEBI" id="CHEBI:59789"/>
    </ligand>
</feature>
<keyword evidence="4 5" id="KW-0694">RNA-binding</keyword>
<feature type="active site" description="Nucleophile" evidence="5">
    <location>
        <position position="335"/>
    </location>
</feature>
<keyword evidence="1 5" id="KW-0489">Methyltransferase</keyword>
<gene>
    <name evidence="7" type="ORF">D7D48_03870</name>
</gene>